<comment type="caution">
    <text evidence="1">The sequence shown here is derived from an EMBL/GenBank/DDBJ whole genome shotgun (WGS) entry which is preliminary data.</text>
</comment>
<dbReference type="Gene3D" id="3.20.20.80">
    <property type="entry name" value="Glycosidases"/>
    <property type="match status" value="1"/>
</dbReference>
<dbReference type="InterPro" id="IPR017853">
    <property type="entry name" value="GH"/>
</dbReference>
<gene>
    <name evidence="1" type="primary">AMY1.6</name>
    <name evidence="1" type="ORF">CK203_020546</name>
</gene>
<dbReference type="Proteomes" id="UP000288805">
    <property type="component" value="Unassembled WGS sequence"/>
</dbReference>
<proteinExistence type="predicted"/>
<evidence type="ECO:0000313" key="1">
    <source>
        <dbReference type="EMBL" id="RVW61134.1"/>
    </source>
</evidence>
<sequence length="113" mass="12630">MDNNSFGGNRVWSSVPVNLGVEKTQKNGYYYFPLISVVLQHHPPNLNGFSNIVSGFNWESSKKQGGWYNFLINSIPELSASGITHVWLPPPSQSNASEGKNQYIENLLDSFII</sequence>
<dbReference type="AlphaFoldDB" id="A0A438FMB8"/>
<evidence type="ECO:0000313" key="2">
    <source>
        <dbReference type="Proteomes" id="UP000288805"/>
    </source>
</evidence>
<accession>A0A438FMB8</accession>
<protein>
    <submittedName>
        <fullName evidence="1">Alpha-amylase isozyme 3B</fullName>
    </submittedName>
</protein>
<dbReference type="EMBL" id="QGNW01000842">
    <property type="protein sequence ID" value="RVW61134.1"/>
    <property type="molecule type" value="Genomic_DNA"/>
</dbReference>
<organism evidence="1 2">
    <name type="scientific">Vitis vinifera</name>
    <name type="common">Grape</name>
    <dbReference type="NCBI Taxonomy" id="29760"/>
    <lineage>
        <taxon>Eukaryota</taxon>
        <taxon>Viridiplantae</taxon>
        <taxon>Streptophyta</taxon>
        <taxon>Embryophyta</taxon>
        <taxon>Tracheophyta</taxon>
        <taxon>Spermatophyta</taxon>
        <taxon>Magnoliopsida</taxon>
        <taxon>eudicotyledons</taxon>
        <taxon>Gunneridae</taxon>
        <taxon>Pentapetalae</taxon>
        <taxon>rosids</taxon>
        <taxon>Vitales</taxon>
        <taxon>Vitaceae</taxon>
        <taxon>Viteae</taxon>
        <taxon>Vitis</taxon>
    </lineage>
</organism>
<dbReference type="SUPFAM" id="SSF51445">
    <property type="entry name" value="(Trans)glycosidases"/>
    <property type="match status" value="1"/>
</dbReference>
<reference evidence="1 2" key="1">
    <citation type="journal article" date="2018" name="PLoS Genet.">
        <title>Population sequencing reveals clonal diversity and ancestral inbreeding in the grapevine cultivar Chardonnay.</title>
        <authorList>
            <person name="Roach M.J."/>
            <person name="Johnson D.L."/>
            <person name="Bohlmann J."/>
            <person name="van Vuuren H.J."/>
            <person name="Jones S.J."/>
            <person name="Pretorius I.S."/>
            <person name="Schmidt S.A."/>
            <person name="Borneman A.R."/>
        </authorList>
    </citation>
    <scope>NUCLEOTIDE SEQUENCE [LARGE SCALE GENOMIC DNA]</scope>
    <source>
        <strain evidence="2">cv. Chardonnay</strain>
        <tissue evidence="1">Leaf</tissue>
    </source>
</reference>
<name>A0A438FMB8_VITVI</name>